<dbReference type="SUPFAM" id="SSF46785">
    <property type="entry name" value="Winged helix' DNA-binding domain"/>
    <property type="match status" value="1"/>
</dbReference>
<evidence type="ECO:0000256" key="2">
    <source>
        <dbReference type="ARBA" id="ARBA00023015"/>
    </source>
</evidence>
<dbReference type="Pfam" id="PF00126">
    <property type="entry name" value="HTH_1"/>
    <property type="match status" value="1"/>
</dbReference>
<evidence type="ECO:0000256" key="4">
    <source>
        <dbReference type="ARBA" id="ARBA00023163"/>
    </source>
</evidence>
<organism evidence="6 7">
    <name type="scientific">Endozoicomonas lisbonensis</name>
    <dbReference type="NCBI Taxonomy" id="3120522"/>
    <lineage>
        <taxon>Bacteria</taxon>
        <taxon>Pseudomonadati</taxon>
        <taxon>Pseudomonadota</taxon>
        <taxon>Gammaproteobacteria</taxon>
        <taxon>Oceanospirillales</taxon>
        <taxon>Endozoicomonadaceae</taxon>
        <taxon>Endozoicomonas</taxon>
    </lineage>
</organism>
<comment type="caution">
    <text evidence="6">The sequence shown here is derived from an EMBL/GenBank/DDBJ whole genome shotgun (WGS) entry which is preliminary data.</text>
</comment>
<evidence type="ECO:0000259" key="5">
    <source>
        <dbReference type="PROSITE" id="PS50931"/>
    </source>
</evidence>
<dbReference type="Proteomes" id="UP001549366">
    <property type="component" value="Unassembled WGS sequence"/>
</dbReference>
<sequence length="313" mass="35491">MSPSVYEKLHTLELKSLLVLDILLETRNLSEVGRQLSMRQGNVSYHLAKLRTALDDQLLVKSGKGYTLTSRAANIKKSLHQSLANLQDSLFDEPFNPKTATITFRIMADPIGAGLLIPRLLSRLKTEAPSITIEHIPAQKKITEVMASGMADVVLYNLPEQVPELNSHLIATMSIYLVTDKKHPIRKTDYSFEKIFSYPTIQRYPYGYIEHELSQITQSRNLTRSVSFIAPSFELLRDIIPGSENVAFCFEADKYALSNNPDLHFHKLEQMAPSPTYAMWHPRCDNDPVHQFMRKIIIEECLQLATIFSLSGS</sequence>
<accession>A0ABV2SLI6</accession>
<evidence type="ECO:0000256" key="1">
    <source>
        <dbReference type="ARBA" id="ARBA00009437"/>
    </source>
</evidence>
<dbReference type="Gene3D" id="3.40.190.10">
    <property type="entry name" value="Periplasmic binding protein-like II"/>
    <property type="match status" value="2"/>
</dbReference>
<dbReference type="PROSITE" id="PS50931">
    <property type="entry name" value="HTH_LYSR"/>
    <property type="match status" value="1"/>
</dbReference>
<keyword evidence="4" id="KW-0804">Transcription</keyword>
<keyword evidence="2" id="KW-0805">Transcription regulation</keyword>
<feature type="domain" description="HTH lysR-type" evidence="5">
    <location>
        <begin position="12"/>
        <end position="69"/>
    </location>
</feature>
<dbReference type="SUPFAM" id="SSF53850">
    <property type="entry name" value="Periplasmic binding protein-like II"/>
    <property type="match status" value="1"/>
</dbReference>
<gene>
    <name evidence="6" type="ORF">V5J35_003826</name>
</gene>
<dbReference type="EMBL" id="JBEWTB010000002">
    <property type="protein sequence ID" value="MET4758634.1"/>
    <property type="molecule type" value="Genomic_DNA"/>
</dbReference>
<dbReference type="InterPro" id="IPR036390">
    <property type="entry name" value="WH_DNA-bd_sf"/>
</dbReference>
<dbReference type="InterPro" id="IPR050389">
    <property type="entry name" value="LysR-type_TF"/>
</dbReference>
<evidence type="ECO:0000313" key="7">
    <source>
        <dbReference type="Proteomes" id="UP001549366"/>
    </source>
</evidence>
<dbReference type="PANTHER" id="PTHR30118">
    <property type="entry name" value="HTH-TYPE TRANSCRIPTIONAL REGULATOR LEUO-RELATED"/>
    <property type="match status" value="1"/>
</dbReference>
<dbReference type="InterPro" id="IPR005119">
    <property type="entry name" value="LysR_subst-bd"/>
</dbReference>
<dbReference type="PANTHER" id="PTHR30118:SF6">
    <property type="entry name" value="HTH-TYPE TRANSCRIPTIONAL REGULATOR LEUO"/>
    <property type="match status" value="1"/>
</dbReference>
<protein>
    <submittedName>
        <fullName evidence="6">DNA-binding transcriptional LysR family regulator</fullName>
    </submittedName>
</protein>
<dbReference type="RefSeq" id="WP_354008697.1">
    <property type="nucleotide sequence ID" value="NZ_JBEWTA010000001.1"/>
</dbReference>
<dbReference type="Gene3D" id="1.10.10.10">
    <property type="entry name" value="Winged helix-like DNA-binding domain superfamily/Winged helix DNA-binding domain"/>
    <property type="match status" value="1"/>
</dbReference>
<dbReference type="InterPro" id="IPR036388">
    <property type="entry name" value="WH-like_DNA-bd_sf"/>
</dbReference>
<comment type="similarity">
    <text evidence="1">Belongs to the LysR transcriptional regulatory family.</text>
</comment>
<dbReference type="InterPro" id="IPR000847">
    <property type="entry name" value="LysR_HTH_N"/>
</dbReference>
<keyword evidence="7" id="KW-1185">Reference proteome</keyword>
<keyword evidence="3 6" id="KW-0238">DNA-binding</keyword>
<dbReference type="GO" id="GO:0003677">
    <property type="term" value="F:DNA binding"/>
    <property type="evidence" value="ECO:0007669"/>
    <property type="project" value="UniProtKB-KW"/>
</dbReference>
<name>A0ABV2SLI6_9GAMM</name>
<dbReference type="Pfam" id="PF03466">
    <property type="entry name" value="LysR_substrate"/>
    <property type="match status" value="1"/>
</dbReference>
<reference evidence="6 7" key="1">
    <citation type="submission" date="2024-06" db="EMBL/GenBank/DDBJ databases">
        <title>Genomic Encyclopedia of Type Strains, Phase V (KMG-V): Genome sequencing to study the core and pangenomes of soil and plant-associated prokaryotes.</title>
        <authorList>
            <person name="Whitman W."/>
        </authorList>
    </citation>
    <scope>NUCLEOTIDE SEQUENCE [LARGE SCALE GENOMIC DNA]</scope>
    <source>
        <strain evidence="6 7">NE40</strain>
    </source>
</reference>
<evidence type="ECO:0000256" key="3">
    <source>
        <dbReference type="ARBA" id="ARBA00023125"/>
    </source>
</evidence>
<proteinExistence type="inferred from homology"/>
<evidence type="ECO:0000313" key="6">
    <source>
        <dbReference type="EMBL" id="MET4758634.1"/>
    </source>
</evidence>